<sequence length="264" mass="28248">MIAIAGQGLHSAAYSTVRFSVRAGAVAFRVAGVETPIDELEVADTARSSAVLLRDGRRLATVEHLFAALGGLRIRSDIVIDVEGPEVPLVDGGAQRFAKELIALGPTRSRPRLRVAREATLAVGGSRYEFAISNETSVVVDVDFDHPKIERHARWDGDSSDFVARIAPARTFGFEHEVEELLARGLASHVSPESVIVLGRDRVLSAGAPYEADEPARHKLLDLVGDMYLHGGPCVGIVRASKPGHAATHEAMKQALAAGILVRD</sequence>
<dbReference type="GO" id="GO:0016020">
    <property type="term" value="C:membrane"/>
    <property type="evidence" value="ECO:0007669"/>
    <property type="project" value="GOC"/>
</dbReference>
<comment type="function">
    <text evidence="2">Catalyzes the hydrolysis of UDP-3-O-myristoyl-N-acetylglucosamine to form UDP-3-O-myristoylglucosamine and acetate, the committed step in lipid A biosynthesis.</text>
</comment>
<protein>
    <recommendedName>
        <fullName evidence="4">UDP-3-O-acyl-N-acetylglucosamine deacetylase</fullName>
        <ecNumber evidence="4">3.5.1.108</ecNumber>
    </recommendedName>
</protein>
<dbReference type="EMBL" id="CP012333">
    <property type="protein sequence ID" value="AKU93474.1"/>
    <property type="molecule type" value="Genomic_DNA"/>
</dbReference>
<dbReference type="PATRIC" id="fig|1391654.3.peg.152"/>
<evidence type="ECO:0000256" key="2">
    <source>
        <dbReference type="ARBA" id="ARBA00002923"/>
    </source>
</evidence>
<dbReference type="KEGG" id="llu:AKJ09_00138"/>
<dbReference type="EC" id="3.5.1.108" evidence="4"/>
<evidence type="ECO:0000256" key="5">
    <source>
        <dbReference type="ARBA" id="ARBA00022516"/>
    </source>
</evidence>
<evidence type="ECO:0000313" key="13">
    <source>
        <dbReference type="Proteomes" id="UP000064967"/>
    </source>
</evidence>
<dbReference type="Gene3D" id="3.30.1700.10">
    <property type="entry name" value="lpxc deacetylase, domain 2"/>
    <property type="match status" value="1"/>
</dbReference>
<evidence type="ECO:0000256" key="9">
    <source>
        <dbReference type="ARBA" id="ARBA00022833"/>
    </source>
</evidence>
<evidence type="ECO:0000256" key="8">
    <source>
        <dbReference type="ARBA" id="ARBA00022801"/>
    </source>
</evidence>
<keyword evidence="6" id="KW-0441">Lipid A biosynthesis</keyword>
<dbReference type="InterPro" id="IPR015870">
    <property type="entry name" value="UDP-acyl_N-AcGlcN_deAcase_N"/>
</dbReference>
<keyword evidence="8" id="KW-0378">Hydrolase</keyword>
<dbReference type="Proteomes" id="UP000064967">
    <property type="component" value="Chromosome"/>
</dbReference>
<dbReference type="GO" id="GO:0103117">
    <property type="term" value="F:UDP-3-O-acyl-N-acetylglucosamine deacetylase activity"/>
    <property type="evidence" value="ECO:0007669"/>
    <property type="project" value="UniProtKB-EC"/>
</dbReference>
<keyword evidence="10" id="KW-0443">Lipid metabolism</keyword>
<gene>
    <name evidence="12" type="ORF">AKJ09_00138</name>
</gene>
<dbReference type="Gene3D" id="3.30.230.20">
    <property type="entry name" value="lpxc deacetylase, domain 1"/>
    <property type="match status" value="1"/>
</dbReference>
<proteinExistence type="predicted"/>
<reference evidence="12 13" key="1">
    <citation type="submission" date="2015-08" db="EMBL/GenBank/DDBJ databases">
        <authorList>
            <person name="Babu N.S."/>
            <person name="Beckwith C.J."/>
            <person name="Beseler K.G."/>
            <person name="Brison A."/>
            <person name="Carone J.V."/>
            <person name="Caskin T.P."/>
            <person name="Diamond M."/>
            <person name="Durham M.E."/>
            <person name="Foxe J.M."/>
            <person name="Go M."/>
            <person name="Henderson B.A."/>
            <person name="Jones I.B."/>
            <person name="McGettigan J.A."/>
            <person name="Micheletti S.J."/>
            <person name="Nasrallah M.E."/>
            <person name="Ortiz D."/>
            <person name="Piller C.R."/>
            <person name="Privatt S.R."/>
            <person name="Schneider S.L."/>
            <person name="Sharp S."/>
            <person name="Smith T.C."/>
            <person name="Stanton J.D."/>
            <person name="Ullery H.E."/>
            <person name="Wilson R.J."/>
            <person name="Serrano M.G."/>
            <person name="Buck G."/>
            <person name="Lee V."/>
            <person name="Wang Y."/>
            <person name="Carvalho R."/>
            <person name="Voegtly L."/>
            <person name="Shi R."/>
            <person name="Duckworth R."/>
            <person name="Johnson A."/>
            <person name="Loviza R."/>
            <person name="Walstead R."/>
            <person name="Shah Z."/>
            <person name="Kiflezghi M."/>
            <person name="Wade K."/>
            <person name="Ball S.L."/>
            <person name="Bradley K.W."/>
            <person name="Asai D.J."/>
            <person name="Bowman C.A."/>
            <person name="Russell D.A."/>
            <person name="Pope W.H."/>
            <person name="Jacobs-Sera D."/>
            <person name="Hendrix R.W."/>
            <person name="Hatfull G.F."/>
        </authorList>
    </citation>
    <scope>NUCLEOTIDE SEQUENCE [LARGE SCALE GENOMIC DNA]</scope>
    <source>
        <strain evidence="12 13">DSM 27648</strain>
    </source>
</reference>
<dbReference type="Pfam" id="PF03331">
    <property type="entry name" value="LpxC"/>
    <property type="match status" value="1"/>
</dbReference>
<dbReference type="PANTHER" id="PTHR33694:SF1">
    <property type="entry name" value="UDP-3-O-ACYL-N-ACETYLGLUCOSAMINE DEACETYLASE 1, MITOCHONDRIAL-RELATED"/>
    <property type="match status" value="1"/>
</dbReference>
<evidence type="ECO:0000256" key="6">
    <source>
        <dbReference type="ARBA" id="ARBA00022556"/>
    </source>
</evidence>
<dbReference type="InterPro" id="IPR020568">
    <property type="entry name" value="Ribosomal_Su5_D2-typ_SF"/>
</dbReference>
<evidence type="ECO:0000256" key="3">
    <source>
        <dbReference type="ARBA" id="ARBA00005002"/>
    </source>
</evidence>
<keyword evidence="13" id="KW-1185">Reference proteome</keyword>
<dbReference type="PANTHER" id="PTHR33694">
    <property type="entry name" value="UDP-3-O-ACYL-N-ACETYLGLUCOSAMINE DEACETYLASE 1, MITOCHONDRIAL-RELATED"/>
    <property type="match status" value="1"/>
</dbReference>
<dbReference type="SUPFAM" id="SSF54211">
    <property type="entry name" value="Ribosomal protein S5 domain 2-like"/>
    <property type="match status" value="2"/>
</dbReference>
<dbReference type="STRING" id="1391654.AKJ09_00138"/>
<evidence type="ECO:0000256" key="4">
    <source>
        <dbReference type="ARBA" id="ARBA00012745"/>
    </source>
</evidence>
<dbReference type="OrthoDB" id="9802746at2"/>
<dbReference type="InterPro" id="IPR004463">
    <property type="entry name" value="UDP-acyl_GlcNac_deAcase"/>
</dbReference>
<keyword evidence="9" id="KW-0862">Zinc</keyword>
<evidence type="ECO:0000256" key="1">
    <source>
        <dbReference type="ARBA" id="ARBA00001947"/>
    </source>
</evidence>
<organism evidence="12 13">
    <name type="scientific">Labilithrix luteola</name>
    <dbReference type="NCBI Taxonomy" id="1391654"/>
    <lineage>
        <taxon>Bacteria</taxon>
        <taxon>Pseudomonadati</taxon>
        <taxon>Myxococcota</taxon>
        <taxon>Polyangia</taxon>
        <taxon>Polyangiales</taxon>
        <taxon>Labilitrichaceae</taxon>
        <taxon>Labilithrix</taxon>
    </lineage>
</organism>
<evidence type="ECO:0000313" key="12">
    <source>
        <dbReference type="EMBL" id="AKU93474.1"/>
    </source>
</evidence>
<keyword evidence="7" id="KW-0479">Metal-binding</keyword>
<comment type="catalytic activity">
    <reaction evidence="11">
        <text>a UDP-3-O-[(3R)-3-hydroxyacyl]-N-acetyl-alpha-D-glucosamine + H2O = a UDP-3-O-[(3R)-3-hydroxyacyl]-alpha-D-glucosamine + acetate</text>
        <dbReference type="Rhea" id="RHEA:67816"/>
        <dbReference type="ChEBI" id="CHEBI:15377"/>
        <dbReference type="ChEBI" id="CHEBI:30089"/>
        <dbReference type="ChEBI" id="CHEBI:137740"/>
        <dbReference type="ChEBI" id="CHEBI:173225"/>
        <dbReference type="EC" id="3.5.1.108"/>
    </reaction>
</comment>
<evidence type="ECO:0000256" key="10">
    <source>
        <dbReference type="ARBA" id="ARBA00023098"/>
    </source>
</evidence>
<comment type="pathway">
    <text evidence="3">Glycolipid biosynthesis; lipid IV(A) biosynthesis; lipid IV(A) from (3R)-3-hydroxytetradecanoyl-[acyl-carrier-protein] and UDP-N-acetyl-alpha-D-glucosamine: step 2/6.</text>
</comment>
<keyword evidence="5" id="KW-0444">Lipid biosynthesis</keyword>
<comment type="cofactor">
    <cofactor evidence="1">
        <name>Zn(2+)</name>
        <dbReference type="ChEBI" id="CHEBI:29105"/>
    </cofactor>
</comment>
<dbReference type="GO" id="GO:0046872">
    <property type="term" value="F:metal ion binding"/>
    <property type="evidence" value="ECO:0007669"/>
    <property type="project" value="UniProtKB-KW"/>
</dbReference>
<evidence type="ECO:0000256" key="11">
    <source>
        <dbReference type="ARBA" id="ARBA00024535"/>
    </source>
</evidence>
<name>A0A0K1PK35_9BACT</name>
<dbReference type="UniPathway" id="UPA00359">
    <property type="reaction ID" value="UER00478"/>
</dbReference>
<dbReference type="RefSeq" id="WP_146645073.1">
    <property type="nucleotide sequence ID" value="NZ_CP012333.1"/>
</dbReference>
<dbReference type="GO" id="GO:0009245">
    <property type="term" value="P:lipid A biosynthetic process"/>
    <property type="evidence" value="ECO:0007669"/>
    <property type="project" value="UniProtKB-KW"/>
</dbReference>
<evidence type="ECO:0000256" key="7">
    <source>
        <dbReference type="ARBA" id="ARBA00022723"/>
    </source>
</evidence>
<dbReference type="InterPro" id="IPR011334">
    <property type="entry name" value="UDP-acyl_GlcNac_deAcase_C"/>
</dbReference>
<dbReference type="AlphaFoldDB" id="A0A0K1PK35"/>
<accession>A0A0K1PK35</accession>